<dbReference type="eggNOG" id="arCOG06378">
    <property type="taxonomic scope" value="Archaea"/>
</dbReference>
<dbReference type="Proteomes" id="UP000006794">
    <property type="component" value="Plasmid pHALXA02"/>
</dbReference>
<reference evidence="3" key="1">
    <citation type="journal article" date="2012" name="Stand. Genomic Sci.">
        <title>Complete genome sequence of Halopiger xanaduensis type strain (SH-6(T)).</title>
        <authorList>
            <person name="Anderson I."/>
            <person name="Tindall B.J."/>
            <person name="Rohde M."/>
            <person name="Lucas S."/>
            <person name="Han J."/>
            <person name="Lapidus A."/>
            <person name="Cheng J.F."/>
            <person name="Goodwin L."/>
            <person name="Pitluck S."/>
            <person name="Peters L."/>
            <person name="Pati A."/>
            <person name="Mikhailova N."/>
            <person name="Pagani I."/>
            <person name="Teshima H."/>
            <person name="Han C."/>
            <person name="Tapia R."/>
            <person name="Land M."/>
            <person name="Woyke T."/>
            <person name="Klenk H.P."/>
            <person name="Kyrpides N."/>
            <person name="Ivanova N."/>
        </authorList>
    </citation>
    <scope>NUCLEOTIDE SEQUENCE [LARGE SCALE GENOMIC DNA]</scope>
    <source>
        <strain evidence="3">DSM 18323 / JCM 14033 / SH-6</strain>
        <plasmid evidence="3">Plasmid pHALXA02</plasmid>
    </source>
</reference>
<feature type="compositionally biased region" description="Acidic residues" evidence="1">
    <location>
        <begin position="35"/>
        <end position="51"/>
    </location>
</feature>
<keyword evidence="3" id="KW-1185">Reference proteome</keyword>
<dbReference type="EMBL" id="CP002841">
    <property type="protein sequence ID" value="AEH39298.1"/>
    <property type="molecule type" value="Genomic_DNA"/>
</dbReference>
<feature type="region of interest" description="Disordered" evidence="1">
    <location>
        <begin position="29"/>
        <end position="87"/>
    </location>
</feature>
<keyword evidence="2" id="KW-0614">Plasmid</keyword>
<sequence length="174" mass="19330">MLGLNSSDMERREFVTGTGLVLAASIAGCLGNEDGSPENESENSTDTESDQNPDRDENNSEEPLQSDETRPSISEDPRDILLKNYHNQSHTIDIQVNVDNESVHDGEYELEEGSSDNIKRISDIVNETGTYSITATISKNKTEELEWDATNNSSNVAVYITEDEELDIRPDQSM</sequence>
<dbReference type="HOGENOM" id="CLU_1536645_0_0_2"/>
<organism evidence="2 3">
    <name type="scientific">Halopiger xanaduensis (strain DSM 18323 / JCM 14033 / SH-6)</name>
    <dbReference type="NCBI Taxonomy" id="797210"/>
    <lineage>
        <taxon>Archaea</taxon>
        <taxon>Methanobacteriati</taxon>
        <taxon>Methanobacteriota</taxon>
        <taxon>Stenosarchaea group</taxon>
        <taxon>Halobacteria</taxon>
        <taxon>Halobacteriales</taxon>
        <taxon>Natrialbaceae</taxon>
        <taxon>Halopiger</taxon>
    </lineage>
</organism>
<accession>F8DE22</accession>
<geneLocation type="plasmid" evidence="2 3">
    <name>pHALXA02</name>
</geneLocation>
<proteinExistence type="predicted"/>
<dbReference type="AlphaFoldDB" id="F8DE22"/>
<evidence type="ECO:0000313" key="3">
    <source>
        <dbReference type="Proteomes" id="UP000006794"/>
    </source>
</evidence>
<name>F8DE22_HALXS</name>
<feature type="compositionally biased region" description="Basic and acidic residues" evidence="1">
    <location>
        <begin position="67"/>
        <end position="81"/>
    </location>
</feature>
<evidence type="ECO:0000313" key="2">
    <source>
        <dbReference type="EMBL" id="AEH39298.1"/>
    </source>
</evidence>
<evidence type="ECO:0000256" key="1">
    <source>
        <dbReference type="SAM" id="MobiDB-lite"/>
    </source>
</evidence>
<dbReference type="KEGG" id="hxa:Halxa_0045"/>
<protein>
    <submittedName>
        <fullName evidence="2">Uncharacterized protein</fullName>
    </submittedName>
</protein>
<gene>
    <name evidence="2" type="ordered locus">Halxa_0045</name>
</gene>